<accession>L9WEZ9</accession>
<feature type="transmembrane region" description="Helical" evidence="1">
    <location>
        <begin position="306"/>
        <end position="326"/>
    </location>
</feature>
<feature type="transmembrane region" description="Helical" evidence="1">
    <location>
        <begin position="118"/>
        <end position="140"/>
    </location>
</feature>
<name>L9WEZ9_9EURY</name>
<dbReference type="AlphaFoldDB" id="L9WEZ9"/>
<feature type="transmembrane region" description="Helical" evidence="1">
    <location>
        <begin position="261"/>
        <end position="286"/>
    </location>
</feature>
<evidence type="ECO:0000256" key="1">
    <source>
        <dbReference type="SAM" id="Phobius"/>
    </source>
</evidence>
<keyword evidence="1" id="KW-1133">Transmembrane helix</keyword>
<proteinExistence type="predicted"/>
<dbReference type="eggNOG" id="arCOG02771">
    <property type="taxonomic scope" value="Archaea"/>
</dbReference>
<dbReference type="PATRIC" id="fig|1230460.4.peg.251"/>
<reference evidence="2 3" key="1">
    <citation type="journal article" date="2014" name="PLoS Genet.">
        <title>Phylogenetically driven sequencing of extremely halophilic archaea reveals strategies for static and dynamic osmo-response.</title>
        <authorList>
            <person name="Becker E.A."/>
            <person name="Seitzer P.M."/>
            <person name="Tritt A."/>
            <person name="Larsen D."/>
            <person name="Krusor M."/>
            <person name="Yao A.I."/>
            <person name="Wu D."/>
            <person name="Madern D."/>
            <person name="Eisen J.A."/>
            <person name="Darling A.E."/>
            <person name="Facciotti M.T."/>
        </authorList>
    </citation>
    <scope>NUCLEOTIDE SEQUENCE [LARGE SCALE GENOMIC DNA]</scope>
    <source>
        <strain evidence="2 3">JCM 14089</strain>
    </source>
</reference>
<keyword evidence="3" id="KW-1185">Reference proteome</keyword>
<feature type="transmembrane region" description="Helical" evidence="1">
    <location>
        <begin position="43"/>
        <end position="68"/>
    </location>
</feature>
<gene>
    <name evidence="2" type="ORF">C495_01285</name>
</gene>
<sequence length="419" mass="45385">MWQSLAISGGFIVAAILLSLLVIDRTLLERFQAAGISVSVARLQTAGAIAFGTIGVVMLVLVVVVGLIGPQMGTFSAAVLLTFVGGRALLTIVTYAVGNPWHALNPWRQIVTVLPTGYASYPAWLGSWPAVGGLLVLVWLEVIAPLTTSPRVLVSVVLVYTIVTIGGALVFTPEDWFRKADPISVLFRLYGAVAPLQRTSDGLEIRYPGARLSDEGVITDRSEVAVILVVLWELTYGGVIATRPGVQIVGTLVDIGLPPQLVYLGLLLVGFVLFWTVYWLAVAYTYSRVEPTRSERSLAIRFGPPLLAIAAGYHFAHYAGFSLSLWPSLIDTMLSPLNPPENPTQYLLTSWFGYVKIASILLGYLLAVWITYAVSLDLCVDRADAIRCQYPFLVVMTVLTLVSVLLISVPPVEPVYVPT</sequence>
<feature type="transmembrane region" description="Helical" evidence="1">
    <location>
        <begin position="152"/>
        <end position="171"/>
    </location>
</feature>
<protein>
    <submittedName>
        <fullName evidence="2">Uncharacterized protein</fullName>
    </submittedName>
</protein>
<dbReference type="EMBL" id="AOHX01000025">
    <property type="protein sequence ID" value="ELY48065.1"/>
    <property type="molecule type" value="Genomic_DNA"/>
</dbReference>
<dbReference type="STRING" id="1230460.C495_01285"/>
<feature type="transmembrane region" description="Helical" evidence="1">
    <location>
        <begin position="346"/>
        <end position="370"/>
    </location>
</feature>
<keyword evidence="1" id="KW-0472">Membrane</keyword>
<feature type="transmembrane region" description="Helical" evidence="1">
    <location>
        <begin position="390"/>
        <end position="409"/>
    </location>
</feature>
<feature type="transmembrane region" description="Helical" evidence="1">
    <location>
        <begin position="5"/>
        <end position="23"/>
    </location>
</feature>
<organism evidence="2 3">
    <name type="scientific">Natronorubrum sulfidifaciens JCM 14089</name>
    <dbReference type="NCBI Taxonomy" id="1230460"/>
    <lineage>
        <taxon>Archaea</taxon>
        <taxon>Methanobacteriati</taxon>
        <taxon>Methanobacteriota</taxon>
        <taxon>Stenosarchaea group</taxon>
        <taxon>Halobacteria</taxon>
        <taxon>Halobacteriales</taxon>
        <taxon>Natrialbaceae</taxon>
        <taxon>Natronorubrum</taxon>
    </lineage>
</organism>
<dbReference type="Proteomes" id="UP000011661">
    <property type="component" value="Unassembled WGS sequence"/>
</dbReference>
<evidence type="ECO:0000313" key="2">
    <source>
        <dbReference type="EMBL" id="ELY48065.1"/>
    </source>
</evidence>
<keyword evidence="1" id="KW-0812">Transmembrane</keyword>
<comment type="caution">
    <text evidence="2">The sequence shown here is derived from an EMBL/GenBank/DDBJ whole genome shotgun (WGS) entry which is preliminary data.</text>
</comment>
<evidence type="ECO:0000313" key="3">
    <source>
        <dbReference type="Proteomes" id="UP000011661"/>
    </source>
</evidence>
<feature type="transmembrane region" description="Helical" evidence="1">
    <location>
        <begin position="75"/>
        <end position="98"/>
    </location>
</feature>